<evidence type="ECO:0000313" key="23">
    <source>
        <dbReference type="EnsemblMetazoa" id="CapteP225758"/>
    </source>
</evidence>
<dbReference type="GO" id="GO:0005886">
    <property type="term" value="C:plasma membrane"/>
    <property type="evidence" value="ECO:0007669"/>
    <property type="project" value="InterPro"/>
</dbReference>
<evidence type="ECO:0000313" key="22">
    <source>
        <dbReference type="EMBL" id="ELT91595.1"/>
    </source>
</evidence>
<dbReference type="GO" id="GO:0005524">
    <property type="term" value="F:ATP binding"/>
    <property type="evidence" value="ECO:0007669"/>
    <property type="project" value="UniProtKB-UniRule"/>
</dbReference>
<dbReference type="PANTHER" id="PTHR45627">
    <property type="entry name" value="ADENYLATE CYCLASE TYPE 1"/>
    <property type="match status" value="1"/>
</dbReference>
<feature type="domain" description="Guanylate cyclase" evidence="21">
    <location>
        <begin position="415"/>
        <end position="543"/>
    </location>
</feature>
<dbReference type="AlphaFoldDB" id="R7TKF3"/>
<keyword evidence="11 20" id="KW-1133">Transmembrane helix</keyword>
<protein>
    <recommendedName>
        <fullName evidence="4 16">adenylate cyclase</fullName>
        <ecNumber evidence="4 16">4.6.1.1</ecNumber>
    </recommendedName>
</protein>
<keyword evidence="14" id="KW-0325">Glycoprotein</keyword>
<feature type="binding site" evidence="17">
    <location>
        <begin position="462"/>
        <end position="464"/>
    </location>
    <ligand>
        <name>ATP</name>
        <dbReference type="ChEBI" id="CHEBI:30616"/>
    </ligand>
</feature>
<dbReference type="GO" id="GO:0046872">
    <property type="term" value="F:metal ion binding"/>
    <property type="evidence" value="ECO:0007669"/>
    <property type="project" value="UniProtKB-KW"/>
</dbReference>
<evidence type="ECO:0000256" key="7">
    <source>
        <dbReference type="ARBA" id="ARBA00022737"/>
    </source>
</evidence>
<dbReference type="PROSITE" id="PS00452">
    <property type="entry name" value="GUANYLATE_CYCLASE_1"/>
    <property type="match status" value="2"/>
</dbReference>
<evidence type="ECO:0000256" key="9">
    <source>
        <dbReference type="ARBA" id="ARBA00022840"/>
    </source>
</evidence>
<dbReference type="EMBL" id="KB310419">
    <property type="protein sequence ID" value="ELT91595.1"/>
    <property type="molecule type" value="Genomic_DNA"/>
</dbReference>
<feature type="transmembrane region" description="Helical" evidence="20">
    <location>
        <begin position="286"/>
        <end position="308"/>
    </location>
</feature>
<comment type="cofactor">
    <cofactor evidence="18">
        <name>Mg(2+)</name>
        <dbReference type="ChEBI" id="CHEBI:18420"/>
    </cofactor>
    <cofactor evidence="18">
        <name>Mn(2+)</name>
        <dbReference type="ChEBI" id="CHEBI:29035"/>
    </cofactor>
    <text evidence="18">Binds 2 magnesium ions per subunit. Is also active with manganese (in vitro).</text>
</comment>
<feature type="transmembrane region" description="Helical" evidence="20">
    <location>
        <begin position="878"/>
        <end position="895"/>
    </location>
</feature>
<dbReference type="PROSITE" id="PS50125">
    <property type="entry name" value="GUANYLATE_CYCLASE_2"/>
    <property type="match status" value="2"/>
</dbReference>
<dbReference type="InterPro" id="IPR018297">
    <property type="entry name" value="A/G_cyclase_CS"/>
</dbReference>
<dbReference type="Proteomes" id="UP000014760">
    <property type="component" value="Unassembled WGS sequence"/>
</dbReference>
<dbReference type="EnsemblMetazoa" id="CapteT225758">
    <property type="protein sequence ID" value="CapteP225758"/>
    <property type="gene ID" value="CapteG225758"/>
</dbReference>
<dbReference type="EMBL" id="AMQN01013714">
    <property type="status" value="NOT_ANNOTATED_CDS"/>
    <property type="molecule type" value="Genomic_DNA"/>
</dbReference>
<feature type="binding site" evidence="18">
    <location>
        <position position="421"/>
    </location>
    <ligand>
        <name>Mg(2+)</name>
        <dbReference type="ChEBI" id="CHEBI:18420"/>
        <label>2</label>
        <note>catalytic</note>
    </ligand>
</feature>
<evidence type="ECO:0000256" key="12">
    <source>
        <dbReference type="ARBA" id="ARBA00022998"/>
    </source>
</evidence>
<evidence type="ECO:0000256" key="20">
    <source>
        <dbReference type="SAM" id="Phobius"/>
    </source>
</evidence>
<keyword evidence="15 16" id="KW-0456">Lyase</keyword>
<evidence type="ECO:0000256" key="16">
    <source>
        <dbReference type="PIRNR" id="PIRNR039050"/>
    </source>
</evidence>
<dbReference type="InterPro" id="IPR001054">
    <property type="entry name" value="A/G_cyclase"/>
</dbReference>
<evidence type="ECO:0000313" key="24">
    <source>
        <dbReference type="Proteomes" id="UP000014760"/>
    </source>
</evidence>
<evidence type="ECO:0000256" key="13">
    <source>
        <dbReference type="ARBA" id="ARBA00023136"/>
    </source>
</evidence>
<feature type="transmembrane region" description="Helical" evidence="20">
    <location>
        <begin position="788"/>
        <end position="807"/>
    </location>
</feature>
<reference evidence="24" key="1">
    <citation type="submission" date="2012-12" db="EMBL/GenBank/DDBJ databases">
        <authorList>
            <person name="Hellsten U."/>
            <person name="Grimwood J."/>
            <person name="Chapman J.A."/>
            <person name="Shapiro H."/>
            <person name="Aerts A."/>
            <person name="Otillar R.P."/>
            <person name="Terry A.Y."/>
            <person name="Boore J.L."/>
            <person name="Simakov O."/>
            <person name="Marletaz F."/>
            <person name="Cho S.-J."/>
            <person name="Edsinger-Gonzales E."/>
            <person name="Havlak P."/>
            <person name="Kuo D.-H."/>
            <person name="Larsson T."/>
            <person name="Lv J."/>
            <person name="Arendt D."/>
            <person name="Savage R."/>
            <person name="Osoegawa K."/>
            <person name="de Jong P."/>
            <person name="Lindberg D.R."/>
            <person name="Seaver E.C."/>
            <person name="Weisblat D.A."/>
            <person name="Putnam N.H."/>
            <person name="Grigoriev I.V."/>
            <person name="Rokhsar D.S."/>
        </authorList>
    </citation>
    <scope>NUCLEOTIDE SEQUENCE</scope>
    <source>
        <strain evidence="24">I ESC-2004</strain>
    </source>
</reference>
<feature type="domain" description="Guanylate cyclase" evidence="21">
    <location>
        <begin position="998"/>
        <end position="1139"/>
    </location>
</feature>
<keyword evidence="18" id="KW-0464">Manganese</keyword>
<accession>R7TKF3</accession>
<dbReference type="FunCoup" id="R7TKF3">
    <property type="interactions" value="99"/>
</dbReference>
<evidence type="ECO:0000256" key="2">
    <source>
        <dbReference type="ARBA" id="ARBA00001936"/>
    </source>
</evidence>
<dbReference type="Gene3D" id="3.30.70.1230">
    <property type="entry name" value="Nucleotide cyclase"/>
    <property type="match status" value="2"/>
</dbReference>
<evidence type="ECO:0000256" key="17">
    <source>
        <dbReference type="PIRSR" id="PIRSR039050-50"/>
    </source>
</evidence>
<feature type="binding site" evidence="18">
    <location>
        <position position="420"/>
    </location>
    <ligand>
        <name>Mg(2+)</name>
        <dbReference type="ChEBI" id="CHEBI:18420"/>
        <label>1</label>
        <note>catalytic</note>
    </ligand>
</feature>
<evidence type="ECO:0000256" key="4">
    <source>
        <dbReference type="ARBA" id="ARBA00012201"/>
    </source>
</evidence>
<dbReference type="HOGENOM" id="CLU_001072_2_5_1"/>
<evidence type="ECO:0000256" key="5">
    <source>
        <dbReference type="ARBA" id="ARBA00022692"/>
    </source>
</evidence>
<keyword evidence="13 16" id="KW-0472">Membrane</keyword>
<evidence type="ECO:0000256" key="10">
    <source>
        <dbReference type="ARBA" id="ARBA00022842"/>
    </source>
</evidence>
<dbReference type="FunFam" id="3.30.70.1230:FF:000024">
    <property type="entry name" value="ACXA, isoform A"/>
    <property type="match status" value="1"/>
</dbReference>
<keyword evidence="7" id="KW-0677">Repeat</keyword>
<dbReference type="InterPro" id="IPR032628">
    <property type="entry name" value="AC_N"/>
</dbReference>
<feature type="transmembrane region" description="Helical" evidence="20">
    <location>
        <begin position="204"/>
        <end position="224"/>
    </location>
</feature>
<dbReference type="CDD" id="cd07302">
    <property type="entry name" value="CHD"/>
    <property type="match status" value="2"/>
</dbReference>
<dbReference type="GO" id="GO:0035556">
    <property type="term" value="P:intracellular signal transduction"/>
    <property type="evidence" value="ECO:0007669"/>
    <property type="project" value="InterPro"/>
</dbReference>
<evidence type="ECO:0000256" key="8">
    <source>
        <dbReference type="ARBA" id="ARBA00022741"/>
    </source>
</evidence>
<evidence type="ECO:0000256" key="1">
    <source>
        <dbReference type="ARBA" id="ARBA00001593"/>
    </source>
</evidence>
<dbReference type="FunFam" id="3.30.70.1230:FF:000008">
    <property type="entry name" value="Adenylate cyclase type 9"/>
    <property type="match status" value="1"/>
</dbReference>
<dbReference type="OrthoDB" id="2107370at2759"/>
<feature type="transmembrane region" description="Helical" evidence="20">
    <location>
        <begin position="170"/>
        <end position="192"/>
    </location>
</feature>
<feature type="transmembrane region" description="Helical" evidence="20">
    <location>
        <begin position="231"/>
        <end position="251"/>
    </location>
</feature>
<organism evidence="22">
    <name type="scientific">Capitella teleta</name>
    <name type="common">Polychaete worm</name>
    <dbReference type="NCBI Taxonomy" id="283909"/>
    <lineage>
        <taxon>Eukaryota</taxon>
        <taxon>Metazoa</taxon>
        <taxon>Spiralia</taxon>
        <taxon>Lophotrochozoa</taxon>
        <taxon>Annelida</taxon>
        <taxon>Polychaeta</taxon>
        <taxon>Sedentaria</taxon>
        <taxon>Scolecida</taxon>
        <taxon>Capitellidae</taxon>
        <taxon>Capitella</taxon>
    </lineage>
</organism>
<dbReference type="InterPro" id="IPR030672">
    <property type="entry name" value="Adcy"/>
</dbReference>
<keyword evidence="10 16" id="KW-0460">Magnesium</keyword>
<feature type="binding site" evidence="18">
    <location>
        <position position="464"/>
    </location>
    <ligand>
        <name>Mg(2+)</name>
        <dbReference type="ChEBI" id="CHEBI:18420"/>
        <label>2</label>
        <note>catalytic</note>
    </ligand>
</feature>
<evidence type="ECO:0000259" key="21">
    <source>
        <dbReference type="PROSITE" id="PS50125"/>
    </source>
</evidence>
<dbReference type="SMART" id="SM00044">
    <property type="entry name" value="CYCc"/>
    <property type="match status" value="2"/>
</dbReference>
<keyword evidence="24" id="KW-1185">Reference proteome</keyword>
<keyword evidence="6 16" id="KW-0479">Metal-binding</keyword>
<evidence type="ECO:0000256" key="11">
    <source>
        <dbReference type="ARBA" id="ARBA00022989"/>
    </source>
</evidence>
<comment type="function">
    <text evidence="16">Catalyzes the formation of the signaling molecule cAMP in response to G-protein signaling.</text>
</comment>
<feature type="binding site" evidence="17">
    <location>
        <position position="509"/>
    </location>
    <ligand>
        <name>ATP</name>
        <dbReference type="ChEBI" id="CHEBI:30616"/>
    </ligand>
</feature>
<reference evidence="22 24" key="2">
    <citation type="journal article" date="2013" name="Nature">
        <title>Insights into bilaterian evolution from three spiralian genomes.</title>
        <authorList>
            <person name="Simakov O."/>
            <person name="Marletaz F."/>
            <person name="Cho S.J."/>
            <person name="Edsinger-Gonzales E."/>
            <person name="Havlak P."/>
            <person name="Hellsten U."/>
            <person name="Kuo D.H."/>
            <person name="Larsson T."/>
            <person name="Lv J."/>
            <person name="Arendt D."/>
            <person name="Savage R."/>
            <person name="Osoegawa K."/>
            <person name="de Jong P."/>
            <person name="Grimwood J."/>
            <person name="Chapman J.A."/>
            <person name="Shapiro H."/>
            <person name="Aerts A."/>
            <person name="Otillar R.P."/>
            <person name="Terry A.Y."/>
            <person name="Boore J.L."/>
            <person name="Grigoriev I.V."/>
            <person name="Lindberg D.R."/>
            <person name="Seaver E.C."/>
            <person name="Weisblat D.A."/>
            <person name="Putnam N.H."/>
            <person name="Rokhsar D.S."/>
        </authorList>
    </citation>
    <scope>NUCLEOTIDE SEQUENCE</scope>
    <source>
        <strain evidence="22 24">I ESC-2004</strain>
    </source>
</reference>
<feature type="binding site" evidence="17">
    <location>
        <begin position="1133"/>
        <end position="1137"/>
    </location>
    <ligand>
        <name>ATP</name>
        <dbReference type="ChEBI" id="CHEBI:30616"/>
    </ligand>
</feature>
<dbReference type="SUPFAM" id="SSF55073">
    <property type="entry name" value="Nucleotide cyclase"/>
    <property type="match status" value="2"/>
</dbReference>
<feature type="binding site" evidence="17">
    <location>
        <position position="1048"/>
    </location>
    <ligand>
        <name>ATP</name>
        <dbReference type="ChEBI" id="CHEBI:30616"/>
    </ligand>
</feature>
<comment type="cofactor">
    <cofactor evidence="2">
        <name>Mn(2+)</name>
        <dbReference type="ChEBI" id="CHEBI:29035"/>
    </cofactor>
</comment>
<comment type="catalytic activity">
    <reaction evidence="1 16">
        <text>ATP = 3',5'-cyclic AMP + diphosphate</text>
        <dbReference type="Rhea" id="RHEA:15389"/>
        <dbReference type="ChEBI" id="CHEBI:30616"/>
        <dbReference type="ChEBI" id="CHEBI:33019"/>
        <dbReference type="ChEBI" id="CHEBI:58165"/>
        <dbReference type="EC" id="4.6.1.1"/>
    </reaction>
</comment>
<dbReference type="GO" id="GO:0007189">
    <property type="term" value="P:adenylate cyclase-activating G protein-coupled receptor signaling pathway"/>
    <property type="evidence" value="ECO:0007669"/>
    <property type="project" value="TreeGrafter"/>
</dbReference>
<feature type="transmembrane region" description="Helical" evidence="20">
    <location>
        <begin position="712"/>
        <end position="730"/>
    </location>
</feature>
<reference evidence="23" key="3">
    <citation type="submission" date="2015-06" db="UniProtKB">
        <authorList>
            <consortium name="EnsemblMetazoa"/>
        </authorList>
    </citation>
    <scope>IDENTIFICATION</scope>
</reference>
<dbReference type="Pfam" id="PF00211">
    <property type="entry name" value="Guanylate_cyc"/>
    <property type="match status" value="2"/>
</dbReference>
<comment type="subcellular location">
    <subcellularLocation>
        <location evidence="3">Membrane</location>
        <topology evidence="3">Multi-pass membrane protein</topology>
    </subcellularLocation>
</comment>
<sequence length="1209" mass="136614">MPNALDETLKKANLEIDVCGMIMDGLDNKSVASLQLPIYLLSFIYKLRKTSTNHVLDDEETIQLSAPNGAKSEPETRRPSTVSFVEDVAVRHYSGSSNAGAKSRARSLSSGGAISLTSSLSSVDAIGVPDGRRKKAKLNKWSIIQLRKVFKTYAIDDMYARYWVRLHRLLLFKALVIYLLYNLVMVITANVIGFEENAHDLLTVNLYLGLSFFVAAVLAAVVMIRRVFLRISLQLGVLTWVFINAVLFVYLPLTDNVILPMTNVPNVFYAIFVIHTMLPLSRPWSIVLGSITGVTDLIVIGFMSNVGFSNATQLIANFIIYLCSNLTGLYHNYLTDIAHRHTFLDTRRFLEADIRYSRERDKQTKMKENLLNKILPKHLIEDVKKVLNRKLVEVDCMGPKRVFHELLVERHDDVSILFADIVSFTPLTTALEPSDLVTALNELFGRFDELAETYHCLRIKMLGDCYYCACGLPNPIPDHAQCTVKMGLQMIRVIRDIREETGVSALDMRIGIHTGYVLSGVLGLQKWQYDIWSDNVTIANHMESGGVAGRVHITETTLRQLGGAYEVESANGGDRDDVIKASNLSTFFIATSQTDTLEEMPASGKSQITTNGIHRKPTLKRRHSVAEYMETWGAETPFNSLTDYLEDKTIPEANVVNLQLERTFHLQKTTGKSDDRDKLQATISQIRPLSLMFKRADLEHLYSNRKDDSFKFYVGCAFLIFILMIAVQLIQLAWSITYMTTISICLCGFIIMLVLTTGLKCLPCYTKLPSLCRSHLYKTTKMWISNRWLKNAMTFFCLVMIFTTSILPMRDCNFLNERFPNGTFDELATNGSLNKSDPVSDMENILPCLFAPYYLYTCMLALISCSVFLRVSHLVKGVVMLIGLVIFNVMFYDVFQGVFDLYDSVSGADFLSSKARGSVITAVVCITLLVLDRQIERNLRIDFLCKNKMKEDKEEVQRNELLNELLLTNILPRHVANHFMMRHRDRNELYHQTCKNSCVMFAAIPDFKAFFSDIDVTGNECLRLLNEIISCFDKMLIMRKFDGVEKIKTIGSTYMVAAGLAHGDDATQDDDKTEKNVLTMVRFAFAMRVKLEVLSHHAFYNYHLRIGINHGEVIAGVVGARKPQYDIWGDTVNVASRMESHGVIGRIQVPESTAMILAKNNVPCDFRSTIKVKGKGDMSVYLVSDRCSMINSAESMERVDSMFPRETGL</sequence>
<dbReference type="PIRSF" id="PIRSF039050">
    <property type="entry name" value="Ade_cyc"/>
    <property type="match status" value="1"/>
</dbReference>
<proteinExistence type="inferred from homology"/>
<evidence type="ECO:0000256" key="18">
    <source>
        <dbReference type="PIRSR" id="PIRSR039050-51"/>
    </source>
</evidence>
<feature type="binding site" evidence="17">
    <location>
        <begin position="1126"/>
        <end position="1128"/>
    </location>
    <ligand>
        <name>ATP</name>
        <dbReference type="ChEBI" id="CHEBI:30616"/>
    </ligand>
</feature>
<keyword evidence="5 20" id="KW-0812">Transmembrane</keyword>
<dbReference type="InterPro" id="IPR029787">
    <property type="entry name" value="Nucleotide_cyclase"/>
</dbReference>
<name>R7TKF3_CAPTE</name>
<feature type="binding site" evidence="17">
    <location>
        <position position="1173"/>
    </location>
    <ligand>
        <name>ATP</name>
        <dbReference type="ChEBI" id="CHEBI:30616"/>
    </ligand>
</feature>
<evidence type="ECO:0000256" key="3">
    <source>
        <dbReference type="ARBA" id="ARBA00004141"/>
    </source>
</evidence>
<keyword evidence="8 16" id="KW-0547">Nucleotide-binding</keyword>
<dbReference type="EC" id="4.6.1.1" evidence="4 16"/>
<dbReference type="GO" id="GO:0006171">
    <property type="term" value="P:cAMP biosynthetic process"/>
    <property type="evidence" value="ECO:0007669"/>
    <property type="project" value="UniProtKB-KW"/>
</dbReference>
<evidence type="ECO:0000256" key="6">
    <source>
        <dbReference type="ARBA" id="ARBA00022723"/>
    </source>
</evidence>
<feature type="transmembrane region" description="Helical" evidence="20">
    <location>
        <begin position="257"/>
        <end position="274"/>
    </location>
</feature>
<comment type="similarity">
    <text evidence="16 19">Belongs to the adenylyl cyclase class-4/guanylyl cyclase family.</text>
</comment>
<feature type="transmembrane region" description="Helical" evidence="20">
    <location>
        <begin position="314"/>
        <end position="334"/>
    </location>
</feature>
<evidence type="ECO:0000256" key="19">
    <source>
        <dbReference type="RuleBase" id="RU000405"/>
    </source>
</evidence>
<dbReference type="STRING" id="283909.R7TKF3"/>
<dbReference type="OMA" id="IRILCFN"/>
<feature type="binding site" evidence="18">
    <location>
        <position position="420"/>
    </location>
    <ligand>
        <name>Mg(2+)</name>
        <dbReference type="ChEBI" id="CHEBI:18420"/>
        <label>2</label>
        <note>catalytic</note>
    </ligand>
</feature>
<feature type="transmembrane region" description="Helical" evidence="20">
    <location>
        <begin position="915"/>
        <end position="931"/>
    </location>
</feature>
<evidence type="ECO:0000256" key="14">
    <source>
        <dbReference type="ARBA" id="ARBA00023180"/>
    </source>
</evidence>
<feature type="transmembrane region" description="Helical" evidence="20">
    <location>
        <begin position="853"/>
        <end position="871"/>
    </location>
</feature>
<dbReference type="PANTHER" id="PTHR45627:SF12">
    <property type="entry name" value="ADENYLATE CYCLASE TYPE 2"/>
    <property type="match status" value="1"/>
</dbReference>
<keyword evidence="9 16" id="KW-0067">ATP-binding</keyword>
<dbReference type="Pfam" id="PF16214">
    <property type="entry name" value="AC_N"/>
    <property type="match status" value="1"/>
</dbReference>
<gene>
    <name evidence="22" type="ORF">CAPTEDRAFT_225758</name>
</gene>
<feature type="transmembrane region" description="Helical" evidence="20">
    <location>
        <begin position="736"/>
        <end position="759"/>
    </location>
</feature>
<feature type="binding site" evidence="18">
    <location>
        <position position="464"/>
    </location>
    <ligand>
        <name>Mg(2+)</name>
        <dbReference type="ChEBI" id="CHEBI:18420"/>
        <label>1</label>
        <note>catalytic</note>
    </ligand>
</feature>
<evidence type="ECO:0000256" key="15">
    <source>
        <dbReference type="ARBA" id="ARBA00023239"/>
    </source>
</evidence>
<dbReference type="GO" id="GO:0004016">
    <property type="term" value="F:adenylate cyclase activity"/>
    <property type="evidence" value="ECO:0007669"/>
    <property type="project" value="UniProtKB-EC"/>
</dbReference>
<keyword evidence="12 16" id="KW-0115">cAMP biosynthesis</keyword>
<feature type="binding site" evidence="17">
    <location>
        <begin position="420"/>
        <end position="425"/>
    </location>
    <ligand>
        <name>ATP</name>
        <dbReference type="ChEBI" id="CHEBI:30616"/>
    </ligand>
</feature>